<comment type="similarity">
    <text evidence="1 6">Belongs to the sigma-70 factor family. ECF subfamily.</text>
</comment>
<keyword evidence="7" id="KW-1133">Transmembrane helix</keyword>
<dbReference type="Gene3D" id="1.10.1740.10">
    <property type="match status" value="1"/>
</dbReference>
<dbReference type="PROSITE" id="PS01063">
    <property type="entry name" value="SIGMA70_ECF"/>
    <property type="match status" value="1"/>
</dbReference>
<dbReference type="Pfam" id="PF08281">
    <property type="entry name" value="Sigma70_r4_2"/>
    <property type="match status" value="1"/>
</dbReference>
<dbReference type="InterPro" id="IPR013324">
    <property type="entry name" value="RNA_pol_sigma_r3/r4-like"/>
</dbReference>
<evidence type="ECO:0000256" key="1">
    <source>
        <dbReference type="ARBA" id="ARBA00010641"/>
    </source>
</evidence>
<proteinExistence type="inferred from homology"/>
<evidence type="ECO:0000259" key="9">
    <source>
        <dbReference type="Pfam" id="PF08281"/>
    </source>
</evidence>
<dbReference type="NCBIfam" id="TIGR02937">
    <property type="entry name" value="sigma70-ECF"/>
    <property type="match status" value="1"/>
</dbReference>
<dbReference type="Proteomes" id="UP000005953">
    <property type="component" value="Unassembled WGS sequence"/>
</dbReference>
<organism evidence="10 11">
    <name type="scientific">Reinekea blandensis MED297</name>
    <dbReference type="NCBI Taxonomy" id="314283"/>
    <lineage>
        <taxon>Bacteria</taxon>
        <taxon>Pseudomonadati</taxon>
        <taxon>Pseudomonadota</taxon>
        <taxon>Gammaproteobacteria</taxon>
        <taxon>Oceanospirillales</taxon>
        <taxon>Saccharospirillaceae</taxon>
        <taxon>Reinekea</taxon>
    </lineage>
</organism>
<dbReference type="PANTHER" id="PTHR43133">
    <property type="entry name" value="RNA POLYMERASE ECF-TYPE SIGMA FACTO"/>
    <property type="match status" value="1"/>
</dbReference>
<dbReference type="InterPro" id="IPR014284">
    <property type="entry name" value="RNA_pol_sigma-70_dom"/>
</dbReference>
<reference evidence="10 11" key="1">
    <citation type="submission" date="2006-02" db="EMBL/GenBank/DDBJ databases">
        <authorList>
            <person name="Pinhassi J."/>
            <person name="Pedros-Alio C."/>
            <person name="Ferriera S."/>
            <person name="Johnson J."/>
            <person name="Kravitz S."/>
            <person name="Halpern A."/>
            <person name="Remington K."/>
            <person name="Beeson K."/>
            <person name="Tran B."/>
            <person name="Rogers Y.-H."/>
            <person name="Friedman R."/>
            <person name="Venter J.C."/>
        </authorList>
    </citation>
    <scope>NUCLEOTIDE SEQUENCE [LARGE SCALE GENOMIC DNA]</scope>
    <source>
        <strain evidence="10 11">MED297</strain>
    </source>
</reference>
<evidence type="ECO:0000256" key="5">
    <source>
        <dbReference type="ARBA" id="ARBA00023163"/>
    </source>
</evidence>
<dbReference type="SUPFAM" id="SSF88659">
    <property type="entry name" value="Sigma3 and sigma4 domains of RNA polymerase sigma factors"/>
    <property type="match status" value="1"/>
</dbReference>
<feature type="transmembrane region" description="Helical" evidence="7">
    <location>
        <begin position="509"/>
        <end position="528"/>
    </location>
</feature>
<dbReference type="InterPro" id="IPR013249">
    <property type="entry name" value="RNA_pol_sigma70_r4_t2"/>
</dbReference>
<feature type="transmembrane region" description="Helical" evidence="7">
    <location>
        <begin position="433"/>
        <end position="455"/>
    </location>
</feature>
<dbReference type="HOGENOM" id="CLU_480497_0_0_6"/>
<evidence type="ECO:0000313" key="11">
    <source>
        <dbReference type="Proteomes" id="UP000005953"/>
    </source>
</evidence>
<sequence length="538" mass="58527">MNLFKKHKVKAQSTDENLVMFAIGGDRDAFCQIVERYQNLLCSLAYSSVGQVQLSEDLAQETFIEAWKGLANLEDPSKLKAWLCGILRFRVSAYFRKSTKQPTDLAVEYSEEHAIADTSAELEQTHINAQQQTLMWQVLSGLDETYREPLVLYYRQQQSIEKVANELDLTTDTVKQRLSRGRKLLKEAMFDFVEDGLTRSTPSLVFTVSVMSAISTLAPPAKAATMATGAVKGSSMIKLSTLASVLAVFSGLASSFFGLRAALDQSRTQRERRLAVKIVFGFLALAGVYVSGVFILRYLALNSIEASFVLSLFAHALALGYLVANIWLVDFMFKATRTLRAHERLFSPDAFHDEHDSPMSQKREFLSKLKLFGVPLVHVQFGRSEPAEKPALAWIAGGSRAYGMLFAWGGIAVAPVSVGIVSVGVFTAGAVGLGLLATGAVAIGGIAFGASSFGYKAYASMTALGWESAFSNGFSMAKTAAIGPIAHAQQVNTSVAAEISNLQVLVNNVTGLLLIIAVFVIVPSALYARNVRKRMRVK</sequence>
<dbReference type="InterPro" id="IPR000838">
    <property type="entry name" value="RNA_pol_sigma70_ECF_CS"/>
</dbReference>
<keyword evidence="7" id="KW-0812">Transmembrane</keyword>
<dbReference type="AlphaFoldDB" id="A4BA11"/>
<dbReference type="GO" id="GO:0006352">
    <property type="term" value="P:DNA-templated transcription initiation"/>
    <property type="evidence" value="ECO:0007669"/>
    <property type="project" value="InterPro"/>
</dbReference>
<keyword evidence="11" id="KW-1185">Reference proteome</keyword>
<feature type="transmembrane region" description="Helical" evidence="7">
    <location>
        <begin position="306"/>
        <end position="329"/>
    </location>
</feature>
<keyword evidence="4 6" id="KW-0238">DNA-binding</keyword>
<comment type="caution">
    <text evidence="10">The sequence shown here is derived from an EMBL/GenBank/DDBJ whole genome shotgun (WGS) entry which is preliminary data.</text>
</comment>
<dbReference type="EMBL" id="AAOE01000001">
    <property type="protein sequence ID" value="EAR11462.1"/>
    <property type="molecule type" value="Genomic_DNA"/>
</dbReference>
<accession>A4BA11</accession>
<keyword evidence="2 6" id="KW-0805">Transcription regulation</keyword>
<dbReference type="InterPro" id="IPR013325">
    <property type="entry name" value="RNA_pol_sigma_r2"/>
</dbReference>
<feature type="transmembrane region" description="Helical" evidence="7">
    <location>
        <begin position="241"/>
        <end position="262"/>
    </location>
</feature>
<dbReference type="GO" id="GO:0003677">
    <property type="term" value="F:DNA binding"/>
    <property type="evidence" value="ECO:0007669"/>
    <property type="project" value="UniProtKB-KW"/>
</dbReference>
<feature type="domain" description="RNA polymerase sigma-70 region 2" evidence="8">
    <location>
        <begin position="33"/>
        <end position="99"/>
    </location>
</feature>
<feature type="domain" description="RNA polymerase sigma factor 70 region 4 type 2" evidence="9">
    <location>
        <begin position="135"/>
        <end position="185"/>
    </location>
</feature>
<evidence type="ECO:0000256" key="3">
    <source>
        <dbReference type="ARBA" id="ARBA00023082"/>
    </source>
</evidence>
<dbReference type="InterPro" id="IPR007627">
    <property type="entry name" value="RNA_pol_sigma70_r2"/>
</dbReference>
<evidence type="ECO:0000256" key="4">
    <source>
        <dbReference type="ARBA" id="ARBA00023125"/>
    </source>
</evidence>
<keyword evidence="7" id="KW-0472">Membrane</keyword>
<feature type="transmembrane region" description="Helical" evidence="7">
    <location>
        <begin position="401"/>
        <end position="426"/>
    </location>
</feature>
<evidence type="ECO:0000313" key="10">
    <source>
        <dbReference type="EMBL" id="EAR11462.1"/>
    </source>
</evidence>
<name>A4BA11_9GAMM</name>
<keyword evidence="5 6" id="KW-0804">Transcription</keyword>
<dbReference type="GO" id="GO:0016987">
    <property type="term" value="F:sigma factor activity"/>
    <property type="evidence" value="ECO:0007669"/>
    <property type="project" value="UniProtKB-KW"/>
</dbReference>
<dbReference type="InterPro" id="IPR036388">
    <property type="entry name" value="WH-like_DNA-bd_sf"/>
</dbReference>
<evidence type="ECO:0000256" key="7">
    <source>
        <dbReference type="SAM" id="Phobius"/>
    </source>
</evidence>
<dbReference type="Pfam" id="PF04542">
    <property type="entry name" value="Sigma70_r2"/>
    <property type="match status" value="1"/>
</dbReference>
<feature type="transmembrane region" description="Helical" evidence="7">
    <location>
        <begin position="274"/>
        <end position="300"/>
    </location>
</feature>
<evidence type="ECO:0000256" key="2">
    <source>
        <dbReference type="ARBA" id="ARBA00023015"/>
    </source>
</evidence>
<keyword evidence="3 6" id="KW-0731">Sigma factor</keyword>
<dbReference type="InterPro" id="IPR039425">
    <property type="entry name" value="RNA_pol_sigma-70-like"/>
</dbReference>
<dbReference type="PANTHER" id="PTHR43133:SF51">
    <property type="entry name" value="RNA POLYMERASE SIGMA FACTOR"/>
    <property type="match status" value="1"/>
</dbReference>
<dbReference type="RefSeq" id="WP_008045136.1">
    <property type="nucleotide sequence ID" value="NZ_CH724151.1"/>
</dbReference>
<protein>
    <recommendedName>
        <fullName evidence="6">RNA polymerase sigma factor</fullName>
    </recommendedName>
</protein>
<dbReference type="SUPFAM" id="SSF88946">
    <property type="entry name" value="Sigma2 domain of RNA polymerase sigma factors"/>
    <property type="match status" value="1"/>
</dbReference>
<dbReference type="OrthoDB" id="9797134at2"/>
<dbReference type="STRING" id="314283.MED297_21282"/>
<dbReference type="Gene3D" id="1.10.10.10">
    <property type="entry name" value="Winged helix-like DNA-binding domain superfamily/Winged helix DNA-binding domain"/>
    <property type="match status" value="1"/>
</dbReference>
<gene>
    <name evidence="10" type="ORF">MED297_21282</name>
</gene>
<evidence type="ECO:0000259" key="8">
    <source>
        <dbReference type="Pfam" id="PF04542"/>
    </source>
</evidence>
<evidence type="ECO:0000256" key="6">
    <source>
        <dbReference type="RuleBase" id="RU000716"/>
    </source>
</evidence>
<dbReference type="CDD" id="cd06171">
    <property type="entry name" value="Sigma70_r4"/>
    <property type="match status" value="1"/>
</dbReference>